<accession>A0ABW4GMQ5</accession>
<feature type="compositionally biased region" description="Basic and acidic residues" evidence="1">
    <location>
        <begin position="23"/>
        <end position="40"/>
    </location>
</feature>
<dbReference type="EMBL" id="JBHUCM010000043">
    <property type="protein sequence ID" value="MFD1544073.1"/>
    <property type="molecule type" value="Genomic_DNA"/>
</dbReference>
<keyword evidence="3" id="KW-1185">Reference proteome</keyword>
<sequence length="40" mass="4378">MVNKKPAAKTGKAKKQAIKSSRQVKESKDAKKEPKKPDVA</sequence>
<gene>
    <name evidence="2" type="ORF">ACFSJ0_44015</name>
</gene>
<name>A0ABW4GMQ5_9ACTN</name>
<evidence type="ECO:0000313" key="2">
    <source>
        <dbReference type="EMBL" id="MFD1544073.1"/>
    </source>
</evidence>
<feature type="region of interest" description="Disordered" evidence="1">
    <location>
        <begin position="1"/>
        <end position="40"/>
    </location>
</feature>
<evidence type="ECO:0000313" key="3">
    <source>
        <dbReference type="Proteomes" id="UP001597097"/>
    </source>
</evidence>
<feature type="compositionally biased region" description="Low complexity" evidence="1">
    <location>
        <begin position="1"/>
        <end position="10"/>
    </location>
</feature>
<protein>
    <submittedName>
        <fullName evidence="2">Uncharacterized protein</fullName>
    </submittedName>
</protein>
<dbReference type="RefSeq" id="WP_281428660.1">
    <property type="nucleotide sequence ID" value="NZ_JAHKRM010000004.1"/>
</dbReference>
<comment type="caution">
    <text evidence="2">The sequence shown here is derived from an EMBL/GenBank/DDBJ whole genome shotgun (WGS) entry which is preliminary data.</text>
</comment>
<proteinExistence type="predicted"/>
<evidence type="ECO:0000256" key="1">
    <source>
        <dbReference type="SAM" id="MobiDB-lite"/>
    </source>
</evidence>
<reference evidence="3" key="1">
    <citation type="journal article" date="2019" name="Int. J. Syst. Evol. Microbiol.">
        <title>The Global Catalogue of Microorganisms (GCM) 10K type strain sequencing project: providing services to taxonomists for standard genome sequencing and annotation.</title>
        <authorList>
            <consortium name="The Broad Institute Genomics Platform"/>
            <consortium name="The Broad Institute Genome Sequencing Center for Infectious Disease"/>
            <person name="Wu L."/>
            <person name="Ma J."/>
        </authorList>
    </citation>
    <scope>NUCLEOTIDE SEQUENCE [LARGE SCALE GENOMIC DNA]</scope>
    <source>
        <strain evidence="3">CGMCC 1.15399</strain>
    </source>
</reference>
<dbReference type="Proteomes" id="UP001597097">
    <property type="component" value="Unassembled WGS sequence"/>
</dbReference>
<organism evidence="2 3">
    <name type="scientific">Nonomuraea guangzhouensis</name>
    <dbReference type="NCBI Taxonomy" id="1291555"/>
    <lineage>
        <taxon>Bacteria</taxon>
        <taxon>Bacillati</taxon>
        <taxon>Actinomycetota</taxon>
        <taxon>Actinomycetes</taxon>
        <taxon>Streptosporangiales</taxon>
        <taxon>Streptosporangiaceae</taxon>
        <taxon>Nonomuraea</taxon>
    </lineage>
</organism>